<dbReference type="Proteomes" id="UP000255207">
    <property type="component" value="Unassembled WGS sequence"/>
</dbReference>
<protein>
    <recommendedName>
        <fullName evidence="3">Chemotaxis protein</fullName>
    </recommendedName>
</protein>
<reference evidence="2" key="1">
    <citation type="submission" date="2018-07" db="EMBL/GenBank/DDBJ databases">
        <authorList>
            <person name="Safronova V.I."/>
            <person name="Chirak E.R."/>
            <person name="Sazanova A.L."/>
        </authorList>
    </citation>
    <scope>NUCLEOTIDE SEQUENCE [LARGE SCALE GENOMIC DNA]</scope>
    <source>
        <strain evidence="2">RCAM04685</strain>
    </source>
</reference>
<evidence type="ECO:0000313" key="1">
    <source>
        <dbReference type="EMBL" id="RDJ19960.1"/>
    </source>
</evidence>
<evidence type="ECO:0008006" key="3">
    <source>
        <dbReference type="Google" id="ProtNLM"/>
    </source>
</evidence>
<dbReference type="RefSeq" id="WP_114832388.1">
    <property type="nucleotide sequence ID" value="NZ_QQTO01000028.1"/>
</dbReference>
<accession>A0A370KYA6</accession>
<name>A0A370KYA6_9HYPH</name>
<comment type="caution">
    <text evidence="1">The sequence shown here is derived from an EMBL/GenBank/DDBJ whole genome shotgun (WGS) entry which is preliminary data.</text>
</comment>
<dbReference type="AlphaFoldDB" id="A0A370KYA6"/>
<evidence type="ECO:0000313" key="2">
    <source>
        <dbReference type="Proteomes" id="UP000255207"/>
    </source>
</evidence>
<dbReference type="OrthoDB" id="9816265at2"/>
<organism evidence="1 2">
    <name type="scientific">Bosea caraganae</name>
    <dbReference type="NCBI Taxonomy" id="2763117"/>
    <lineage>
        <taxon>Bacteria</taxon>
        <taxon>Pseudomonadati</taxon>
        <taxon>Pseudomonadota</taxon>
        <taxon>Alphaproteobacteria</taxon>
        <taxon>Hyphomicrobiales</taxon>
        <taxon>Boseaceae</taxon>
        <taxon>Bosea</taxon>
    </lineage>
</organism>
<dbReference type="EMBL" id="QQTP01000024">
    <property type="protein sequence ID" value="RDJ19960.1"/>
    <property type="molecule type" value="Genomic_DNA"/>
</dbReference>
<proteinExistence type="predicted"/>
<sequence>MSNDMLNRLTTSLSDGARQIDQTFAGVGDRLGRGLSIFDALNQSLTALSGELAGSDMEAARDALLGLAGDLRTLSEGLPHETRTLHDIATHSSEASQALERLLEHMRLIAILARSARIEAVSVQSNQRDFGDFTNEIVALTDKAKRTVENCARDHGHLADMLDSALVRQRAFETHYCGALLALAGKLEHSLDHLAERGHKSAALTKDAAAHSRKISTAVGGAIIALQSGDGIRQRLEHSLAALRLAISLAAPGRDYSEADRTALAAVLRALQAAQLGETAAALKTDIAPIDATLQVLADDTGTMLDLGHSLYGGEDASSASFLQELEAELAQAADLIRKCDAARSVVDQVTVALTGLLAQFEQTVAALSNTVRDIVLIGMNAGLRAARLGSEGRGLVVISQELKTAANQIAVDAGKLTPAFSAMQHASSGLKQRDGRGSSELNALASTMRHSLDQMKQSGARLGATLDQLARDGAEFGSIIHEARLMFSNAAATSDVITGAAGLLDERVPRALLAQADAGVVATALREQVWPSYTMAAERTIHGNILRECGIANEVAQPAKAAKAALDDVLF</sequence>
<keyword evidence="2" id="KW-1185">Reference proteome</keyword>
<dbReference type="Gene3D" id="1.10.287.950">
    <property type="entry name" value="Methyl-accepting chemotaxis protein"/>
    <property type="match status" value="1"/>
</dbReference>
<dbReference type="SUPFAM" id="SSF58104">
    <property type="entry name" value="Methyl-accepting chemotaxis protein (MCP) signaling domain"/>
    <property type="match status" value="1"/>
</dbReference>
<gene>
    <name evidence="1" type="ORF">DWE98_26825</name>
</gene>